<proteinExistence type="predicted"/>
<evidence type="ECO:0000256" key="5">
    <source>
        <dbReference type="ARBA" id="ARBA00022786"/>
    </source>
</evidence>
<dbReference type="SUPFAM" id="SSF56204">
    <property type="entry name" value="Hect, E3 ligase catalytic domain"/>
    <property type="match status" value="1"/>
</dbReference>
<keyword evidence="5 6" id="KW-0833">Ubl conjugation pathway</keyword>
<dbReference type="InterPro" id="IPR050409">
    <property type="entry name" value="E3_ubiq-protein_ligase"/>
</dbReference>
<dbReference type="EMBL" id="JAPFFF010000047">
    <property type="protein sequence ID" value="KAK8840326.1"/>
    <property type="molecule type" value="Genomic_DNA"/>
</dbReference>
<reference evidence="8 9" key="1">
    <citation type="submission" date="2024-04" db="EMBL/GenBank/DDBJ databases">
        <title>Tritrichomonas musculus Genome.</title>
        <authorList>
            <person name="Alves-Ferreira E."/>
            <person name="Grigg M."/>
            <person name="Lorenzi H."/>
            <person name="Galac M."/>
        </authorList>
    </citation>
    <scope>NUCLEOTIDE SEQUENCE [LARGE SCALE GENOMIC DNA]</scope>
    <source>
        <strain evidence="8 9">EAF2021</strain>
    </source>
</reference>
<keyword evidence="9" id="KW-1185">Reference proteome</keyword>
<accession>A0ABR2H2E8</accession>
<evidence type="ECO:0000256" key="1">
    <source>
        <dbReference type="ARBA" id="ARBA00000885"/>
    </source>
</evidence>
<evidence type="ECO:0000256" key="4">
    <source>
        <dbReference type="ARBA" id="ARBA00022679"/>
    </source>
</evidence>
<evidence type="ECO:0000313" key="8">
    <source>
        <dbReference type="EMBL" id="KAK8840326.1"/>
    </source>
</evidence>
<name>A0ABR2H2E8_9EUKA</name>
<dbReference type="PANTHER" id="PTHR11254:SF440">
    <property type="entry name" value="E3 UBIQUITIN-PROTEIN LIGASE NEDD-4"/>
    <property type="match status" value="1"/>
</dbReference>
<evidence type="ECO:0000256" key="2">
    <source>
        <dbReference type="ARBA" id="ARBA00004906"/>
    </source>
</evidence>
<gene>
    <name evidence="8" type="ORF">M9Y10_030882</name>
</gene>
<dbReference type="EC" id="2.3.2.26" evidence="3"/>
<feature type="domain" description="HECT" evidence="7">
    <location>
        <begin position="45"/>
        <end position="118"/>
    </location>
</feature>
<dbReference type="PROSITE" id="PS50237">
    <property type="entry name" value="HECT"/>
    <property type="match status" value="1"/>
</dbReference>
<dbReference type="InterPro" id="IPR035983">
    <property type="entry name" value="Hect_E3_ubiquitin_ligase"/>
</dbReference>
<organism evidence="8 9">
    <name type="scientific">Tritrichomonas musculus</name>
    <dbReference type="NCBI Taxonomy" id="1915356"/>
    <lineage>
        <taxon>Eukaryota</taxon>
        <taxon>Metamonada</taxon>
        <taxon>Parabasalia</taxon>
        <taxon>Tritrichomonadida</taxon>
        <taxon>Tritrichomonadidae</taxon>
        <taxon>Tritrichomonas</taxon>
    </lineage>
</organism>
<evidence type="ECO:0000256" key="3">
    <source>
        <dbReference type="ARBA" id="ARBA00012485"/>
    </source>
</evidence>
<sequence>MSNQPNGLSYTNPNHLEYFKFGGMLIERALINGICIDAYLTRNFIVNQINAFCECFDALIPHEIIKIFTPNQLLLLICGIPDIDIVDLRNNVVYEYPYDEKTPVVEMFFQCYGTMKTW</sequence>
<evidence type="ECO:0000313" key="9">
    <source>
        <dbReference type="Proteomes" id="UP001470230"/>
    </source>
</evidence>
<dbReference type="InterPro" id="IPR000569">
    <property type="entry name" value="HECT_dom"/>
</dbReference>
<evidence type="ECO:0000256" key="6">
    <source>
        <dbReference type="PROSITE-ProRule" id="PRU00104"/>
    </source>
</evidence>
<keyword evidence="4" id="KW-0808">Transferase</keyword>
<dbReference type="Pfam" id="PF00632">
    <property type="entry name" value="HECT"/>
    <property type="match status" value="1"/>
</dbReference>
<comment type="catalytic activity">
    <reaction evidence="1">
        <text>S-ubiquitinyl-[E2 ubiquitin-conjugating enzyme]-L-cysteine + [acceptor protein]-L-lysine = [E2 ubiquitin-conjugating enzyme]-L-cysteine + N(6)-ubiquitinyl-[acceptor protein]-L-lysine.</text>
        <dbReference type="EC" id="2.3.2.26"/>
    </reaction>
</comment>
<protein>
    <recommendedName>
        <fullName evidence="3">HECT-type E3 ubiquitin transferase</fullName>
        <ecNumber evidence="3">2.3.2.26</ecNumber>
    </recommendedName>
</protein>
<comment type="caution">
    <text evidence="8">The sequence shown here is derived from an EMBL/GenBank/DDBJ whole genome shotgun (WGS) entry which is preliminary data.</text>
</comment>
<comment type="pathway">
    <text evidence="2">Protein modification; protein ubiquitination.</text>
</comment>
<evidence type="ECO:0000259" key="7">
    <source>
        <dbReference type="PROSITE" id="PS50237"/>
    </source>
</evidence>
<comment type="caution">
    <text evidence="6">Lacks conserved residue(s) required for the propagation of feature annotation.</text>
</comment>
<dbReference type="PANTHER" id="PTHR11254">
    <property type="entry name" value="HECT DOMAIN UBIQUITIN-PROTEIN LIGASE"/>
    <property type="match status" value="1"/>
</dbReference>
<dbReference type="Proteomes" id="UP001470230">
    <property type="component" value="Unassembled WGS sequence"/>
</dbReference>
<dbReference type="Gene3D" id="3.90.1750.10">
    <property type="entry name" value="Hect, E3 ligase catalytic domains"/>
    <property type="match status" value="1"/>
</dbReference>